<gene>
    <name evidence="1" type="ORF">FB45DRAFT_806647</name>
</gene>
<keyword evidence="2" id="KW-1185">Reference proteome</keyword>
<name>A0AAD7B1H8_9AGAR</name>
<dbReference type="EMBL" id="JARKIF010000048">
    <property type="protein sequence ID" value="KAJ7607729.1"/>
    <property type="molecule type" value="Genomic_DNA"/>
</dbReference>
<evidence type="ECO:0000313" key="2">
    <source>
        <dbReference type="Proteomes" id="UP001221142"/>
    </source>
</evidence>
<proteinExistence type="predicted"/>
<evidence type="ECO:0000313" key="1">
    <source>
        <dbReference type="EMBL" id="KAJ7607729.1"/>
    </source>
</evidence>
<dbReference type="InterPro" id="IPR011333">
    <property type="entry name" value="SKP1/BTB/POZ_sf"/>
</dbReference>
<organism evidence="1 2">
    <name type="scientific">Roridomyces roridus</name>
    <dbReference type="NCBI Taxonomy" id="1738132"/>
    <lineage>
        <taxon>Eukaryota</taxon>
        <taxon>Fungi</taxon>
        <taxon>Dikarya</taxon>
        <taxon>Basidiomycota</taxon>
        <taxon>Agaricomycotina</taxon>
        <taxon>Agaricomycetes</taxon>
        <taxon>Agaricomycetidae</taxon>
        <taxon>Agaricales</taxon>
        <taxon>Marasmiineae</taxon>
        <taxon>Mycenaceae</taxon>
        <taxon>Roridomyces</taxon>
    </lineage>
</organism>
<evidence type="ECO:0008006" key="3">
    <source>
        <dbReference type="Google" id="ProtNLM"/>
    </source>
</evidence>
<accession>A0AAD7B1H8</accession>
<dbReference type="Proteomes" id="UP001221142">
    <property type="component" value="Unassembled WGS sequence"/>
</dbReference>
<dbReference type="Gene3D" id="3.30.710.10">
    <property type="entry name" value="Potassium Channel Kv1.1, Chain A"/>
    <property type="match status" value="1"/>
</dbReference>
<protein>
    <recommendedName>
        <fullName evidence="3">BTB domain-containing protein</fullName>
    </recommendedName>
</protein>
<comment type="caution">
    <text evidence="1">The sequence shown here is derived from an EMBL/GenBank/DDBJ whole genome shotgun (WGS) entry which is preliminary data.</text>
</comment>
<sequence>MDATRSSQESTRATNLTRVPDLWFPEGGLVLRAGNRIFRVASSILAARSSVFGDILSIPQPDHQPLIDGCPIVVLHDAEQDAEHFLRAIFDSSFFERPPAPTPFQVIAGILKLSTKYDVAYLRRRALLHIASISPRSVAEYDTMGFTPDASLQTPRELFSRLLLFDSLDLTWAMPAALYAVTCCTVQDIFDGIPADATGNDPIQLTPALQRTCLVARTTLLIAQNHETFRFLRAARGESCTAASACRRARSTILENFTKQVKLAPLGYLVPERWGTIPLCSACKKASLEMYDEARRTIWEQLPSIFGLPTWEEMEQMRKADVDEV</sequence>
<dbReference type="AlphaFoldDB" id="A0AAD7B1H8"/>
<reference evidence="1" key="1">
    <citation type="submission" date="2023-03" db="EMBL/GenBank/DDBJ databases">
        <title>Massive genome expansion in bonnet fungi (Mycena s.s.) driven by repeated elements and novel gene families across ecological guilds.</title>
        <authorList>
            <consortium name="Lawrence Berkeley National Laboratory"/>
            <person name="Harder C.B."/>
            <person name="Miyauchi S."/>
            <person name="Viragh M."/>
            <person name="Kuo A."/>
            <person name="Thoen E."/>
            <person name="Andreopoulos B."/>
            <person name="Lu D."/>
            <person name="Skrede I."/>
            <person name="Drula E."/>
            <person name="Henrissat B."/>
            <person name="Morin E."/>
            <person name="Kohler A."/>
            <person name="Barry K."/>
            <person name="LaButti K."/>
            <person name="Morin E."/>
            <person name="Salamov A."/>
            <person name="Lipzen A."/>
            <person name="Mereny Z."/>
            <person name="Hegedus B."/>
            <person name="Baldrian P."/>
            <person name="Stursova M."/>
            <person name="Weitz H."/>
            <person name="Taylor A."/>
            <person name="Grigoriev I.V."/>
            <person name="Nagy L.G."/>
            <person name="Martin F."/>
            <person name="Kauserud H."/>
        </authorList>
    </citation>
    <scope>NUCLEOTIDE SEQUENCE</scope>
    <source>
        <strain evidence="1">9284</strain>
    </source>
</reference>